<evidence type="ECO:0000313" key="11">
    <source>
        <dbReference type="Proteomes" id="UP000075950"/>
    </source>
</evidence>
<evidence type="ECO:0000256" key="7">
    <source>
        <dbReference type="HAMAP-Rule" id="MF_00209"/>
    </source>
</evidence>
<evidence type="ECO:0000256" key="4">
    <source>
        <dbReference type="ARBA" id="ARBA00022801"/>
    </source>
</evidence>
<feature type="binding site" evidence="7">
    <location>
        <position position="126"/>
    </location>
    <ligand>
        <name>substrate</name>
    </ligand>
</feature>
<dbReference type="GO" id="GO:0000287">
    <property type="term" value="F:magnesium ion binding"/>
    <property type="evidence" value="ECO:0007669"/>
    <property type="project" value="UniProtKB-UniRule"/>
</dbReference>
<dbReference type="CDD" id="cd00412">
    <property type="entry name" value="pyrophosphatase"/>
    <property type="match status" value="1"/>
</dbReference>
<dbReference type="EMBL" id="CP014869">
    <property type="protein sequence ID" value="AMT93253.1"/>
    <property type="molecule type" value="Genomic_DNA"/>
</dbReference>
<dbReference type="AlphaFoldDB" id="A0A0B9AER4"/>
<dbReference type="Gene3D" id="3.90.80.10">
    <property type="entry name" value="Inorganic pyrophosphatase"/>
    <property type="match status" value="1"/>
</dbReference>
<feature type="binding site" evidence="7">
    <location>
        <position position="89"/>
    </location>
    <ligand>
        <name>Mg(2+)</name>
        <dbReference type="ChEBI" id="CHEBI:18420"/>
        <label>3</label>
    </ligand>
</feature>
<dbReference type="GO" id="GO:0004427">
    <property type="term" value="F:inorganic diphosphate phosphatase activity"/>
    <property type="evidence" value="ECO:0007669"/>
    <property type="project" value="UniProtKB-UniRule"/>
</dbReference>
<feature type="binding site" evidence="7">
    <location>
        <position position="30"/>
    </location>
    <ligand>
        <name>substrate</name>
    </ligand>
</feature>
<reference evidence="8" key="2">
    <citation type="submission" date="2016-03" db="EMBL/GenBank/DDBJ databases">
        <authorList>
            <person name="Zhu Y."/>
            <person name="Sun C."/>
        </authorList>
    </citation>
    <scope>NUCLEOTIDE SEQUENCE</scope>
    <source>
        <strain evidence="8">BS258</strain>
    </source>
</reference>
<dbReference type="PANTHER" id="PTHR10286">
    <property type="entry name" value="INORGANIC PYROPHOSPHATASE"/>
    <property type="match status" value="1"/>
</dbReference>
<keyword evidence="2 7" id="KW-0963">Cytoplasm</keyword>
<accession>A0A0B9AER4</accession>
<dbReference type="GO" id="GO:0005737">
    <property type="term" value="C:cytoplasm"/>
    <property type="evidence" value="ECO:0007669"/>
    <property type="project" value="UniProtKB-SubCell"/>
</dbReference>
<dbReference type="InterPro" id="IPR008162">
    <property type="entry name" value="Pyrophosphatase"/>
</dbReference>
<dbReference type="KEGG" id="bly:A2T55_05220"/>
<dbReference type="Proteomes" id="UP000075950">
    <property type="component" value="Chromosome"/>
</dbReference>
<dbReference type="FunFam" id="3.90.80.10:FF:000003">
    <property type="entry name" value="Inorganic pyrophosphatase"/>
    <property type="match status" value="1"/>
</dbReference>
<feature type="binding site" evidence="7">
    <location>
        <position position="16"/>
    </location>
    <ligand>
        <name>substrate</name>
    </ligand>
</feature>
<dbReference type="GO" id="GO:0006796">
    <property type="term" value="P:phosphate-containing compound metabolic process"/>
    <property type="evidence" value="ECO:0007669"/>
    <property type="project" value="InterPro"/>
</dbReference>
<dbReference type="Proteomes" id="UP000031488">
    <property type="component" value="Unassembled WGS sequence"/>
</dbReference>
<dbReference type="OrthoDB" id="5187599at2"/>
<sequence>MELLATIEIPQGSRNKYEVDHETGRVKLDRYLYTSMQYPADYGFIEDTLGNDGDPLDVLVLLPEPLFPGVLIDIRPIGMFQMEDEAGGDDKVLAVPAGDPRWDSYTDISDVDQFMLDSIEHFFNRYKDLEPGKYVKGSSWAGREAAEAEINASIERFKAEGH</sequence>
<protein>
    <recommendedName>
        <fullName evidence="7">Inorganic pyrophosphatase</fullName>
        <ecNumber evidence="7">3.6.1.1</ecNumber>
    </recommendedName>
    <alternativeName>
        <fullName evidence="7">Pyrophosphate phospho-hydrolase</fullName>
        <shortName evidence="7">PPase</shortName>
    </alternativeName>
</protein>
<dbReference type="PATRIC" id="fig|1703.6.peg.174"/>
<dbReference type="PROSITE" id="PS00387">
    <property type="entry name" value="PPASE"/>
    <property type="match status" value="1"/>
</dbReference>
<evidence type="ECO:0000313" key="9">
    <source>
        <dbReference type="EMBL" id="KHS54081.1"/>
    </source>
</evidence>
<evidence type="ECO:0000256" key="1">
    <source>
        <dbReference type="ARBA" id="ARBA00001946"/>
    </source>
</evidence>
<feature type="binding site" evidence="7">
    <location>
        <position position="8"/>
    </location>
    <ligand>
        <name>Mg(2+)</name>
        <dbReference type="ChEBI" id="CHEBI:18420"/>
        <label>2</label>
    </ligand>
</feature>
<dbReference type="Pfam" id="PF00719">
    <property type="entry name" value="Pyrophosphatase"/>
    <property type="match status" value="1"/>
</dbReference>
<dbReference type="EMBL" id="JTJZ01000011">
    <property type="protein sequence ID" value="KHS54081.1"/>
    <property type="molecule type" value="Genomic_DNA"/>
</dbReference>
<comment type="subunit">
    <text evidence="7">Homohexamer.</text>
</comment>
<keyword evidence="3 7" id="KW-0479">Metal-binding</keyword>
<comment type="subcellular location">
    <subcellularLocation>
        <location evidence="7">Cytoplasm</location>
    </subcellularLocation>
</comment>
<comment type="similarity">
    <text evidence="7">Belongs to the PPase family.</text>
</comment>
<evidence type="ECO:0000256" key="5">
    <source>
        <dbReference type="ARBA" id="ARBA00022842"/>
    </source>
</evidence>
<name>A0A0B9AER4_BRELN</name>
<proteinExistence type="inferred from homology"/>
<reference evidence="11" key="3">
    <citation type="submission" date="2016-03" db="EMBL/GenBank/DDBJ databases">
        <authorList>
            <person name="Ploux O."/>
        </authorList>
    </citation>
    <scope>NUCLEOTIDE SEQUENCE [LARGE SCALE GENOMIC DNA]</scope>
    <source>
        <strain evidence="11">BS258</strain>
    </source>
</reference>
<feature type="binding site" evidence="7">
    <location>
        <position position="52"/>
    </location>
    <ligand>
        <name>Mg(2+)</name>
        <dbReference type="ChEBI" id="CHEBI:18420"/>
        <label>1</label>
    </ligand>
</feature>
<evidence type="ECO:0000256" key="3">
    <source>
        <dbReference type="ARBA" id="ARBA00022723"/>
    </source>
</evidence>
<accession>A0A142NKE6</accession>
<evidence type="ECO:0000256" key="6">
    <source>
        <dbReference type="ARBA" id="ARBA00047820"/>
    </source>
</evidence>
<dbReference type="STRING" id="1703.BLSMQ_0992"/>
<evidence type="ECO:0000313" key="8">
    <source>
        <dbReference type="EMBL" id="AMT93253.1"/>
    </source>
</evidence>
<comment type="catalytic activity">
    <reaction evidence="6 7">
        <text>diphosphate + H2O = 2 phosphate + H(+)</text>
        <dbReference type="Rhea" id="RHEA:24576"/>
        <dbReference type="ChEBI" id="CHEBI:15377"/>
        <dbReference type="ChEBI" id="CHEBI:15378"/>
        <dbReference type="ChEBI" id="CHEBI:33019"/>
        <dbReference type="ChEBI" id="CHEBI:43474"/>
        <dbReference type="EC" id="3.6.1.1"/>
    </reaction>
</comment>
<comment type="function">
    <text evidence="7">Catalyzes the hydrolysis of inorganic pyrophosphate (PPi) forming two phosphate ions.</text>
</comment>
<dbReference type="SUPFAM" id="SSF50324">
    <property type="entry name" value="Inorganic pyrophosphatase"/>
    <property type="match status" value="1"/>
</dbReference>
<keyword evidence="10" id="KW-1185">Reference proteome</keyword>
<keyword evidence="4 7" id="KW-0378">Hydrolase</keyword>
<feature type="binding site" evidence="7">
    <location>
        <position position="84"/>
    </location>
    <ligand>
        <name>Mg(2+)</name>
        <dbReference type="ChEBI" id="CHEBI:18420"/>
        <label>3</label>
    </ligand>
</feature>
<feature type="binding site" evidence="7">
    <location>
        <position position="89"/>
    </location>
    <ligand>
        <name>Mg(2+)</name>
        <dbReference type="ChEBI" id="CHEBI:18420"/>
        <label>1</label>
    </ligand>
</feature>
<feature type="binding site" evidence="7">
    <location>
        <position position="57"/>
    </location>
    <ligand>
        <name>Mg(2+)</name>
        <dbReference type="ChEBI" id="CHEBI:18420"/>
        <label>2</label>
    </ligand>
</feature>
<dbReference type="HAMAP" id="MF_00209">
    <property type="entry name" value="Inorganic_PPase"/>
    <property type="match status" value="1"/>
</dbReference>
<dbReference type="RefSeq" id="WP_039206454.1">
    <property type="nucleotide sequence ID" value="NZ_CP014869.1"/>
</dbReference>
<gene>
    <name evidence="7" type="primary">ppa</name>
    <name evidence="8" type="ORF">A2T55_05220</name>
    <name evidence="9" type="ORF">AE0388_0288</name>
</gene>
<reference evidence="9 10" key="1">
    <citation type="submission" date="2014-11" db="EMBL/GenBank/DDBJ databases">
        <title>Draft Genome Sequence of Brevibacterium linens AE038-8.</title>
        <authorList>
            <person name="Maizel D."/>
            <person name="Utturkar S.M."/>
            <person name="Brown S.D."/>
            <person name="Ferrero M."/>
            <person name="Rosen B.P."/>
        </authorList>
    </citation>
    <scope>NUCLEOTIDE SEQUENCE [LARGE SCALE GENOMIC DNA]</scope>
    <source>
        <strain evidence="9 10">AE038-8</strain>
    </source>
</reference>
<keyword evidence="5 7" id="KW-0460">Magnesium</keyword>
<dbReference type="InterPro" id="IPR036649">
    <property type="entry name" value="Pyrophosphatase_sf"/>
</dbReference>
<dbReference type="EC" id="3.6.1.1" evidence="7"/>
<feature type="binding site" evidence="7">
    <location>
        <position position="42"/>
    </location>
    <ligand>
        <name>substrate</name>
    </ligand>
</feature>
<feature type="binding site" evidence="7">
    <location>
        <position position="57"/>
    </location>
    <ligand>
        <name>Mg(2+)</name>
        <dbReference type="ChEBI" id="CHEBI:18420"/>
        <label>1</label>
    </ligand>
</feature>
<comment type="cofactor">
    <cofactor evidence="1 7">
        <name>Mg(2+)</name>
        <dbReference type="ChEBI" id="CHEBI:18420"/>
    </cofactor>
</comment>
<evidence type="ECO:0000313" key="10">
    <source>
        <dbReference type="Proteomes" id="UP000031488"/>
    </source>
</evidence>
<evidence type="ECO:0000256" key="2">
    <source>
        <dbReference type="ARBA" id="ARBA00022490"/>
    </source>
</evidence>
<feature type="active site" description="Proton acceptor" evidence="7">
    <location>
        <position position="89"/>
    </location>
</feature>
<organism evidence="9 10">
    <name type="scientific">Brevibacterium linens</name>
    <dbReference type="NCBI Taxonomy" id="1703"/>
    <lineage>
        <taxon>Bacteria</taxon>
        <taxon>Bacillati</taxon>
        <taxon>Actinomycetota</taxon>
        <taxon>Actinomycetes</taxon>
        <taxon>Micrococcales</taxon>
        <taxon>Brevibacteriaceae</taxon>
        <taxon>Brevibacterium</taxon>
    </lineage>
</organism>